<comment type="caution">
    <text evidence="1">The sequence shown here is derived from an EMBL/GenBank/DDBJ whole genome shotgun (WGS) entry which is preliminary data.</text>
</comment>
<accession>A0A8S3BIM9</accession>
<dbReference type="AlphaFoldDB" id="A0A8S3BIM9"/>
<evidence type="ECO:0000313" key="2">
    <source>
        <dbReference type="Proteomes" id="UP000681967"/>
    </source>
</evidence>
<sequence>MDEIKQELKQENAAMKANAVTKLLY</sequence>
<organism evidence="1 2">
    <name type="scientific">Rotaria magnacalcarata</name>
    <dbReference type="NCBI Taxonomy" id="392030"/>
    <lineage>
        <taxon>Eukaryota</taxon>
        <taxon>Metazoa</taxon>
        <taxon>Spiralia</taxon>
        <taxon>Gnathifera</taxon>
        <taxon>Rotifera</taxon>
        <taxon>Eurotatoria</taxon>
        <taxon>Bdelloidea</taxon>
        <taxon>Philodinida</taxon>
        <taxon>Philodinidae</taxon>
        <taxon>Rotaria</taxon>
    </lineage>
</organism>
<evidence type="ECO:0000313" key="1">
    <source>
        <dbReference type="EMBL" id="CAF4831043.1"/>
    </source>
</evidence>
<protein>
    <submittedName>
        <fullName evidence="1">Uncharacterized protein</fullName>
    </submittedName>
</protein>
<reference evidence="1" key="1">
    <citation type="submission" date="2021-02" db="EMBL/GenBank/DDBJ databases">
        <authorList>
            <person name="Nowell W R."/>
        </authorList>
    </citation>
    <scope>NUCLEOTIDE SEQUENCE</scope>
</reference>
<dbReference type="EMBL" id="CAJOBH010147018">
    <property type="protein sequence ID" value="CAF4831043.1"/>
    <property type="molecule type" value="Genomic_DNA"/>
</dbReference>
<name>A0A8S3BIM9_9BILA</name>
<gene>
    <name evidence="1" type="ORF">BYL167_LOCUS49425</name>
</gene>
<dbReference type="Proteomes" id="UP000681967">
    <property type="component" value="Unassembled WGS sequence"/>
</dbReference>
<feature type="non-terminal residue" evidence="1">
    <location>
        <position position="25"/>
    </location>
</feature>
<proteinExistence type="predicted"/>